<dbReference type="PANTHER" id="PTHR30576">
    <property type="entry name" value="COLANIC BIOSYNTHESIS UDP-GLUCOSE LIPID CARRIER TRANSFERASE"/>
    <property type="match status" value="1"/>
</dbReference>
<dbReference type="Proteomes" id="UP000198900">
    <property type="component" value="Unassembled WGS sequence"/>
</dbReference>
<evidence type="ECO:0000256" key="1">
    <source>
        <dbReference type="ARBA" id="ARBA00004141"/>
    </source>
</evidence>
<dbReference type="Pfam" id="PF13727">
    <property type="entry name" value="CoA_binding_3"/>
    <property type="match status" value="1"/>
</dbReference>
<feature type="transmembrane region" description="Helical" evidence="7">
    <location>
        <begin position="50"/>
        <end position="70"/>
    </location>
</feature>
<evidence type="ECO:0000313" key="9">
    <source>
        <dbReference type="EMBL" id="SDI93651.1"/>
    </source>
</evidence>
<keyword evidence="5 7" id="KW-1133">Transmembrane helix</keyword>
<feature type="transmembrane region" description="Helical" evidence="7">
    <location>
        <begin position="82"/>
        <end position="104"/>
    </location>
</feature>
<evidence type="ECO:0000313" key="10">
    <source>
        <dbReference type="Proteomes" id="UP000198900"/>
    </source>
</evidence>
<evidence type="ECO:0000256" key="6">
    <source>
        <dbReference type="ARBA" id="ARBA00023136"/>
    </source>
</evidence>
<evidence type="ECO:0000256" key="3">
    <source>
        <dbReference type="ARBA" id="ARBA00022679"/>
    </source>
</evidence>
<dbReference type="GO" id="GO:0016020">
    <property type="term" value="C:membrane"/>
    <property type="evidence" value="ECO:0007669"/>
    <property type="project" value="UniProtKB-SubCell"/>
</dbReference>
<feature type="transmembrane region" description="Helical" evidence="7">
    <location>
        <begin position="12"/>
        <end position="38"/>
    </location>
</feature>
<accession>A0A7Z7BDZ3</accession>
<dbReference type="RefSeq" id="WP_091787160.1">
    <property type="nucleotide sequence ID" value="NZ_FNDI01000027.1"/>
</dbReference>
<feature type="transmembrane region" description="Helical" evidence="7">
    <location>
        <begin position="286"/>
        <end position="306"/>
    </location>
</feature>
<reference evidence="9" key="1">
    <citation type="submission" date="2016-10" db="EMBL/GenBank/DDBJ databases">
        <authorList>
            <person name="Varghese N."/>
            <person name="Submissions S."/>
        </authorList>
    </citation>
    <scope>NUCLEOTIDE SEQUENCE [LARGE SCALE GENOMIC DNA]</scope>
    <source>
        <strain evidence="9">YR281</strain>
    </source>
</reference>
<dbReference type="Pfam" id="PF02397">
    <property type="entry name" value="Bac_transf"/>
    <property type="match status" value="1"/>
</dbReference>
<sequence length="471" mass="53054">MQAARFLESNPIVYRLGFFSRALDSCIVLIGAAIAFSMRFDISDSWTQPIVVLVAFNTAMSGILFPALGIYKASDRDSLWHVAMRIIVGWTTVFIVGIAFMLAVQQAFSISRLWCGAWFAVTLALLITVRSANHRLLHVAKSRSRVKMKSVAIVGANAFSMQLVEKLQRTPAGGFKCVCVFDDTPEAERFSCGVPVITSLDSLAVAVRDGVIDELWLVTFREEARIEAILHEFKHEFVNIRFIPNVQGPALFNHAVDEVLGVPAINLLASPPADHRFVPKEVFDRFFAALVLIGILPLMIAIAIMVKLSSPGPVFFRQWRKGINGNEFQIYKFRTMVVHHEEAGKLTQARRHDPRVTPIGAFLRRTSLDELPQFLNVLRGEMSVVGPRPHALQHDEQYKDLVHGYMCRYRIKPGITGWAQINGYRGETDHIDKMQGRVALDLNYIENWTFGLDLKIVLMTIFRGFRGLHAY</sequence>
<dbReference type="InterPro" id="IPR017475">
    <property type="entry name" value="EPS_sugar_tfrase"/>
</dbReference>
<feature type="transmembrane region" description="Helical" evidence="7">
    <location>
        <begin position="110"/>
        <end position="129"/>
    </location>
</feature>
<gene>
    <name evidence="9" type="ORF">SAMN04487926_127118</name>
</gene>
<keyword evidence="6 7" id="KW-0472">Membrane</keyword>
<feature type="domain" description="Bacterial sugar transferase" evidence="8">
    <location>
        <begin position="280"/>
        <end position="464"/>
    </location>
</feature>
<dbReference type="AlphaFoldDB" id="A0A7Z7BDZ3"/>
<comment type="caution">
    <text evidence="9">The sequence shown here is derived from an EMBL/GenBank/DDBJ whole genome shotgun (WGS) entry which is preliminary data.</text>
</comment>
<proteinExistence type="inferred from homology"/>
<dbReference type="Gene3D" id="3.40.50.720">
    <property type="entry name" value="NAD(P)-binding Rossmann-like Domain"/>
    <property type="match status" value="1"/>
</dbReference>
<keyword evidence="4 7" id="KW-0812">Transmembrane</keyword>
<name>A0A7Z7BDZ3_9BURK</name>
<dbReference type="InterPro" id="IPR017473">
    <property type="entry name" value="Undecaprenyl-P_gluc_Ptfrase"/>
</dbReference>
<organism evidence="9 10">
    <name type="scientific">Paraburkholderia steynii</name>
    <dbReference type="NCBI Taxonomy" id="1245441"/>
    <lineage>
        <taxon>Bacteria</taxon>
        <taxon>Pseudomonadati</taxon>
        <taxon>Pseudomonadota</taxon>
        <taxon>Betaproteobacteria</taxon>
        <taxon>Burkholderiales</taxon>
        <taxon>Burkholderiaceae</taxon>
        <taxon>Paraburkholderia</taxon>
    </lineage>
</organism>
<comment type="similarity">
    <text evidence="2">Belongs to the bacterial sugar transferase family.</text>
</comment>
<dbReference type="PANTHER" id="PTHR30576:SF0">
    <property type="entry name" value="UNDECAPRENYL-PHOSPHATE N-ACETYLGALACTOSAMINYL 1-PHOSPHATE TRANSFERASE-RELATED"/>
    <property type="match status" value="1"/>
</dbReference>
<dbReference type="EMBL" id="FNDI01000027">
    <property type="protein sequence ID" value="SDI93651.1"/>
    <property type="molecule type" value="Genomic_DNA"/>
</dbReference>
<dbReference type="GO" id="GO:0016780">
    <property type="term" value="F:phosphotransferase activity, for other substituted phosphate groups"/>
    <property type="evidence" value="ECO:0007669"/>
    <property type="project" value="TreeGrafter"/>
</dbReference>
<protein>
    <submittedName>
        <fullName evidence="9">Colanic acid biosysnthesis UDP-glucose lipid carrier transferase</fullName>
    </submittedName>
</protein>
<dbReference type="InterPro" id="IPR003362">
    <property type="entry name" value="Bact_transf"/>
</dbReference>
<keyword evidence="10" id="KW-1185">Reference proteome</keyword>
<dbReference type="NCBIfam" id="TIGR03023">
    <property type="entry name" value="WcaJ_sugtrans"/>
    <property type="match status" value="1"/>
</dbReference>
<keyword evidence="3 9" id="KW-0808">Transferase</keyword>
<evidence type="ECO:0000256" key="5">
    <source>
        <dbReference type="ARBA" id="ARBA00022989"/>
    </source>
</evidence>
<evidence type="ECO:0000259" key="8">
    <source>
        <dbReference type="Pfam" id="PF02397"/>
    </source>
</evidence>
<dbReference type="NCBIfam" id="TIGR03025">
    <property type="entry name" value="EPS_sugtrans"/>
    <property type="match status" value="1"/>
</dbReference>
<evidence type="ECO:0000256" key="2">
    <source>
        <dbReference type="ARBA" id="ARBA00006464"/>
    </source>
</evidence>
<evidence type="ECO:0000256" key="4">
    <source>
        <dbReference type="ARBA" id="ARBA00022692"/>
    </source>
</evidence>
<evidence type="ECO:0000256" key="7">
    <source>
        <dbReference type="SAM" id="Phobius"/>
    </source>
</evidence>
<comment type="subcellular location">
    <subcellularLocation>
        <location evidence="1">Membrane</location>
        <topology evidence="1">Multi-pass membrane protein</topology>
    </subcellularLocation>
</comment>